<accession>A0A810QB39</accession>
<dbReference type="GO" id="GO:0008777">
    <property type="term" value="F:acetylornithine deacetylase activity"/>
    <property type="evidence" value="ECO:0007669"/>
    <property type="project" value="TreeGrafter"/>
</dbReference>
<dbReference type="SUPFAM" id="SSF53187">
    <property type="entry name" value="Zn-dependent exopeptidases"/>
    <property type="match status" value="1"/>
</dbReference>
<dbReference type="NCBIfam" id="TIGR03526">
    <property type="entry name" value="selenium_YgeY"/>
    <property type="match status" value="1"/>
</dbReference>
<dbReference type="InterPro" id="IPR001261">
    <property type="entry name" value="ArgE/DapE_CS"/>
</dbReference>
<protein>
    <submittedName>
        <fullName evidence="6">Peptidase</fullName>
    </submittedName>
</protein>
<dbReference type="Proteomes" id="UP000679848">
    <property type="component" value="Chromosome"/>
</dbReference>
<dbReference type="GO" id="GO:0046872">
    <property type="term" value="F:metal ion binding"/>
    <property type="evidence" value="ECO:0007669"/>
    <property type="project" value="UniProtKB-KW"/>
</dbReference>
<dbReference type="Gene3D" id="3.40.630.10">
    <property type="entry name" value="Zn peptidases"/>
    <property type="match status" value="2"/>
</dbReference>
<dbReference type="RefSeq" id="WP_213543411.1">
    <property type="nucleotide sequence ID" value="NZ_AP023420.1"/>
</dbReference>
<dbReference type="AlphaFoldDB" id="A0A810QB39"/>
<evidence type="ECO:0000256" key="3">
    <source>
        <dbReference type="ARBA" id="ARBA00022801"/>
    </source>
</evidence>
<dbReference type="NCBIfam" id="NF009555">
    <property type="entry name" value="PRK13004.1"/>
    <property type="match status" value="1"/>
</dbReference>
<evidence type="ECO:0000256" key="2">
    <source>
        <dbReference type="ARBA" id="ARBA00022723"/>
    </source>
</evidence>
<dbReference type="PANTHER" id="PTHR43808">
    <property type="entry name" value="ACETYLORNITHINE DEACETYLASE"/>
    <property type="match status" value="1"/>
</dbReference>
<dbReference type="GO" id="GO:0006526">
    <property type="term" value="P:L-arginine biosynthetic process"/>
    <property type="evidence" value="ECO:0007669"/>
    <property type="project" value="TreeGrafter"/>
</dbReference>
<dbReference type="InterPro" id="IPR036264">
    <property type="entry name" value="Bact_exopeptidase_dim_dom"/>
</dbReference>
<keyword evidence="2" id="KW-0479">Metal-binding</keyword>
<keyword evidence="4" id="KW-0862">Zinc</keyword>
<dbReference type="InterPro" id="IPR050072">
    <property type="entry name" value="Peptidase_M20A"/>
</dbReference>
<dbReference type="EMBL" id="AP023420">
    <property type="protein sequence ID" value="BCK85184.1"/>
    <property type="molecule type" value="Genomic_DNA"/>
</dbReference>
<dbReference type="PANTHER" id="PTHR43808:SF31">
    <property type="entry name" value="N-ACETYL-L-CITRULLINE DEACETYLASE"/>
    <property type="match status" value="1"/>
</dbReference>
<dbReference type="InterPro" id="IPR011650">
    <property type="entry name" value="Peptidase_M20_dimer"/>
</dbReference>
<proteinExistence type="predicted"/>
<comment type="cofactor">
    <cofactor evidence="1">
        <name>Zn(2+)</name>
        <dbReference type="ChEBI" id="CHEBI:29105"/>
    </cofactor>
</comment>
<keyword evidence="3" id="KW-0378">Hydrolase</keyword>
<dbReference type="InterPro" id="IPR017706">
    <property type="entry name" value="Peptidase_M20/DapE_YgeY"/>
</dbReference>
<dbReference type="CDD" id="cd05649">
    <property type="entry name" value="M20_ArgE_DapE-like"/>
    <property type="match status" value="1"/>
</dbReference>
<feature type="domain" description="Peptidase M20 dimerisation" evidence="5">
    <location>
        <begin position="187"/>
        <end position="311"/>
    </location>
</feature>
<keyword evidence="7" id="KW-1185">Reference proteome</keyword>
<evidence type="ECO:0000259" key="5">
    <source>
        <dbReference type="Pfam" id="PF07687"/>
    </source>
</evidence>
<dbReference type="Pfam" id="PF01546">
    <property type="entry name" value="Peptidase_M20"/>
    <property type="match status" value="1"/>
</dbReference>
<dbReference type="InterPro" id="IPR002933">
    <property type="entry name" value="Peptidase_M20"/>
</dbReference>
<evidence type="ECO:0000256" key="1">
    <source>
        <dbReference type="ARBA" id="ARBA00001947"/>
    </source>
</evidence>
<evidence type="ECO:0000313" key="7">
    <source>
        <dbReference type="Proteomes" id="UP000679848"/>
    </source>
</evidence>
<organism evidence="6 7">
    <name type="scientific">Pusillibacter faecalis</name>
    <dbReference type="NCBI Taxonomy" id="2714358"/>
    <lineage>
        <taxon>Bacteria</taxon>
        <taxon>Bacillati</taxon>
        <taxon>Bacillota</taxon>
        <taxon>Clostridia</taxon>
        <taxon>Eubacteriales</taxon>
        <taxon>Oscillospiraceae</taxon>
        <taxon>Pusillibacter</taxon>
    </lineage>
</organism>
<gene>
    <name evidence="6" type="ORF">MM59RIKEN_25030</name>
</gene>
<reference evidence="6" key="1">
    <citation type="submission" date="2020-09" db="EMBL/GenBank/DDBJ databases">
        <title>New species isolated from human feces.</title>
        <authorList>
            <person name="Kitahara M."/>
            <person name="Shigeno Y."/>
            <person name="Shime M."/>
            <person name="Matsumoto Y."/>
            <person name="Nakamura S."/>
            <person name="Motooka D."/>
            <person name="Fukuoka S."/>
            <person name="Nishikawa H."/>
            <person name="Benno Y."/>
        </authorList>
    </citation>
    <scope>NUCLEOTIDE SEQUENCE</scope>
    <source>
        <strain evidence="6">MM59</strain>
    </source>
</reference>
<dbReference type="KEGG" id="pfaa:MM59RIKEN_25030"/>
<dbReference type="Gene3D" id="3.30.70.360">
    <property type="match status" value="1"/>
</dbReference>
<dbReference type="PROSITE" id="PS00758">
    <property type="entry name" value="ARGE_DAPE_CPG2_1"/>
    <property type="match status" value="1"/>
</dbReference>
<dbReference type="Pfam" id="PF07687">
    <property type="entry name" value="M20_dimer"/>
    <property type="match status" value="1"/>
</dbReference>
<name>A0A810QB39_9FIRM</name>
<dbReference type="SUPFAM" id="SSF55031">
    <property type="entry name" value="Bacterial exopeptidase dimerisation domain"/>
    <property type="match status" value="1"/>
</dbReference>
<sequence>MDFEAVRQAAESYKADMSRFLRDMISHPSESCGEREVVACIRAEMEKLGYDKVEVDGLGNVIGYMGQGDKIIAFDAHIDTVGVGNRDNWEADPYQGFETDDIIYGRGGSDQEGGMASAVYGARIMKDLNLIPEGYQIMVVGSVQEEDCDGMCWQYIVNKDFPSKEEAQRRIEFVVSTEPTDGGIYRGHRGRMEIRVDVKGVSCHGSAPERGDNAIYKMADIIRDVRALNESGDGPSNPIKGLVKMLNPAFNPQHAEDAQFLGRGTCTVSQIFYTSPSRCAVADSCAISIDRRMTAGETWDSCLREIEELPSVKKYGDDVKVSMYMYSRPSWTGEVYETECFFPTWINKESAAHVQALVEAHRGLYGDARVGHADPDPRYDTMALRSTRPLTDKWTFSTNGVSIQGRYGIPCVGFGPGAEAQAHAPNEINWKQDLVTCAAVYAAAVKLYKPENRTGDVSEFRQGLTDNNIQ</sequence>
<evidence type="ECO:0000313" key="6">
    <source>
        <dbReference type="EMBL" id="BCK85184.1"/>
    </source>
</evidence>
<evidence type="ECO:0000256" key="4">
    <source>
        <dbReference type="ARBA" id="ARBA00022833"/>
    </source>
</evidence>